<evidence type="ECO:0000259" key="3">
    <source>
        <dbReference type="Pfam" id="PF20237"/>
    </source>
</evidence>
<dbReference type="PANTHER" id="PTHR34502:SF6">
    <property type="entry name" value="DUF6594 DOMAIN-CONTAINING PROTEIN"/>
    <property type="match status" value="1"/>
</dbReference>
<gene>
    <name evidence="4" type="ORF">VN97_g6607</name>
</gene>
<feature type="compositionally biased region" description="Polar residues" evidence="1">
    <location>
        <begin position="18"/>
        <end position="46"/>
    </location>
</feature>
<organism evidence="4 5">
    <name type="scientific">Penicillium thymicola</name>
    <dbReference type="NCBI Taxonomy" id="293382"/>
    <lineage>
        <taxon>Eukaryota</taxon>
        <taxon>Fungi</taxon>
        <taxon>Dikarya</taxon>
        <taxon>Ascomycota</taxon>
        <taxon>Pezizomycotina</taxon>
        <taxon>Eurotiomycetes</taxon>
        <taxon>Eurotiomycetidae</taxon>
        <taxon>Eurotiales</taxon>
        <taxon>Aspergillaceae</taxon>
        <taxon>Penicillium</taxon>
    </lineage>
</organism>
<dbReference type="EMBL" id="LACB01000195">
    <property type="protein sequence ID" value="KAJ9486708.1"/>
    <property type="molecule type" value="Genomic_DNA"/>
</dbReference>
<sequence length="515" mass="56101">MPLQTRKPKKDGRKRTYSLVSNTTNTQAGPVANSSPLHQPNGSRQGLNAPAVLENPPQKPAEPAKKLPNVFEFLEENEESSSDSSSASSSSSESESESDEEPDPPRPIQTTTKIQSPKPRGNTVPHGVLVSGGNMPPKKVTQSAPVASKSPKEPQKPAAPPAPSAGNQLVTRKRQPTRKPNPISTANISPGKGQLDLCRPSTYHDPSRDSGAVHRPPLPPSPPRSPEDSLHRTPTKRRDSNALQEPSGYGLLASHLTKSTSEESGNFPPLYRRFETVNHRVLLHLQDEISQMEEDLHTLDEYEEMHRVDIAEQEGAKPLLASRRRDAQSQAYSSLHYRRMDLMSALIHKTEQYNNALSAYSKVLQTLPRASEQDITGYRTWMRENKPVAGVETRFLIHDADLVSLTPRLAASAAAAPVYVAIIIASGALLLPLLAFSLIAEFSGRLVVVTVVGGAAAAIAANYSADIDTLVDSRDGWRCATMYDYFDSVAVDGFETDLSLSSYFGFMTIAAMFIP</sequence>
<comment type="caution">
    <text evidence="4">The sequence shown here is derived from an EMBL/GenBank/DDBJ whole genome shotgun (WGS) entry which is preliminary data.</text>
</comment>
<feature type="domain" description="DUF6594" evidence="3">
    <location>
        <begin position="249"/>
        <end position="408"/>
    </location>
</feature>
<evidence type="ECO:0000313" key="5">
    <source>
        <dbReference type="Proteomes" id="UP001227192"/>
    </source>
</evidence>
<keyword evidence="5" id="KW-1185">Reference proteome</keyword>
<feature type="compositionally biased region" description="Low complexity" evidence="1">
    <location>
        <begin position="82"/>
        <end position="93"/>
    </location>
</feature>
<proteinExistence type="predicted"/>
<dbReference type="InterPro" id="IPR046529">
    <property type="entry name" value="DUF6594"/>
</dbReference>
<keyword evidence="2" id="KW-1133">Transmembrane helix</keyword>
<evidence type="ECO:0000256" key="2">
    <source>
        <dbReference type="SAM" id="Phobius"/>
    </source>
</evidence>
<evidence type="ECO:0000256" key="1">
    <source>
        <dbReference type="SAM" id="MobiDB-lite"/>
    </source>
</evidence>
<protein>
    <recommendedName>
        <fullName evidence="3">DUF6594 domain-containing protein</fullName>
    </recommendedName>
</protein>
<feature type="compositionally biased region" description="Basic and acidic residues" evidence="1">
    <location>
        <begin position="225"/>
        <end position="240"/>
    </location>
</feature>
<evidence type="ECO:0000313" key="4">
    <source>
        <dbReference type="EMBL" id="KAJ9486708.1"/>
    </source>
</evidence>
<keyword evidence="2" id="KW-0472">Membrane</keyword>
<reference evidence="4" key="2">
    <citation type="journal article" date="2016" name="Fungal Biol.">
        <title>Ochratoxin A production by Penicillium thymicola.</title>
        <authorList>
            <person name="Nguyen H.D.T."/>
            <person name="McMullin D.R."/>
            <person name="Ponomareva E."/>
            <person name="Riley R."/>
            <person name="Pomraning K.R."/>
            <person name="Baker S.E."/>
            <person name="Seifert K.A."/>
        </authorList>
    </citation>
    <scope>NUCLEOTIDE SEQUENCE</scope>
    <source>
        <strain evidence="4">DAOM 180753</strain>
    </source>
</reference>
<feature type="transmembrane region" description="Helical" evidence="2">
    <location>
        <begin position="418"/>
        <end position="439"/>
    </location>
</feature>
<feature type="transmembrane region" description="Helical" evidence="2">
    <location>
        <begin position="446"/>
        <end position="465"/>
    </location>
</feature>
<dbReference type="PANTHER" id="PTHR34502">
    <property type="entry name" value="DUF6594 DOMAIN-CONTAINING PROTEIN-RELATED"/>
    <property type="match status" value="1"/>
</dbReference>
<keyword evidence="2" id="KW-0812">Transmembrane</keyword>
<dbReference type="AlphaFoldDB" id="A0AAI9TH96"/>
<feature type="region of interest" description="Disordered" evidence="1">
    <location>
        <begin position="1"/>
        <end position="247"/>
    </location>
</feature>
<dbReference type="Proteomes" id="UP001227192">
    <property type="component" value="Unassembled WGS sequence"/>
</dbReference>
<dbReference type="Pfam" id="PF20237">
    <property type="entry name" value="DUF6594"/>
    <property type="match status" value="1"/>
</dbReference>
<accession>A0AAI9TH96</accession>
<reference evidence="4" key="1">
    <citation type="submission" date="2015-06" db="EMBL/GenBank/DDBJ databases">
        <authorList>
            <person name="Nguyen H."/>
        </authorList>
    </citation>
    <scope>NUCLEOTIDE SEQUENCE</scope>
    <source>
        <strain evidence="4">DAOM 180753</strain>
    </source>
</reference>
<name>A0AAI9TH96_PENTH</name>
<feature type="compositionally biased region" description="Basic residues" evidence="1">
    <location>
        <begin position="1"/>
        <end position="16"/>
    </location>
</feature>